<dbReference type="SUPFAM" id="SSF53474">
    <property type="entry name" value="alpha/beta-Hydrolases"/>
    <property type="match status" value="1"/>
</dbReference>
<dbReference type="Pfam" id="PF06259">
    <property type="entry name" value="Abhydrolase_8"/>
    <property type="match status" value="1"/>
</dbReference>
<feature type="region of interest" description="Disordered" evidence="1">
    <location>
        <begin position="502"/>
        <end position="523"/>
    </location>
</feature>
<name>A0A4S4FNA5_9MICO</name>
<dbReference type="OrthoDB" id="3259161at2"/>
<evidence type="ECO:0000256" key="2">
    <source>
        <dbReference type="SAM" id="SignalP"/>
    </source>
</evidence>
<keyword evidence="2" id="KW-0732">Signal</keyword>
<dbReference type="InterPro" id="IPR029058">
    <property type="entry name" value="AB_hydrolase_fold"/>
</dbReference>
<evidence type="ECO:0000313" key="4">
    <source>
        <dbReference type="EMBL" id="THG31704.1"/>
    </source>
</evidence>
<accession>A0A4S4FNA5</accession>
<sequence>MQLRLAALALVAALSAATLIATSPEVHPAAAVAVGSNSVVASTSAPVVVLPEGGPHADPVRDIGGRQIGSGPASAAASRIHCLPSVVGRDRTGRMVADVSLPEAVDPTTLIGMLEPLDVAQLVAFVSANRSRIEEVVKQPPPTATVETWWGGLGDGARRSLLRGAPELFGNLEGIPYADRDTANRALLARDIAAVKVTASTAGKGAAFDASQRLIVLNRIDEALRNDLSFHRSLIGLDTTMPGRAAIAIGDLQSADYISVLVPGALLSIKAHMAEWTKVTADLWDDQSEWLRRLDRTGSVATISWIGYQTPDITNMLGTDLAEDGSVRIANLINGLDDLRAGDEPYVSVFAHSYGATVTMLALQRQTMSIDALAMVGSPGGVADNVSELAVPDGHVWVGEAAWDPVVNTAFFGVDPGSPEFGANPMEVTGALDPVTGQELSESVGHDWYLEPGTESLRNLSLIGIDEGRFVTDGTSADSTKTLALLDEADPADEVAEVADAADEAVVPSAEPGSIAEAPAGPE</sequence>
<dbReference type="AlphaFoldDB" id="A0A4S4FNA5"/>
<evidence type="ECO:0000259" key="3">
    <source>
        <dbReference type="Pfam" id="PF06259"/>
    </source>
</evidence>
<dbReference type="EMBL" id="SSSM01000003">
    <property type="protein sequence ID" value="THG31704.1"/>
    <property type="molecule type" value="Genomic_DNA"/>
</dbReference>
<feature type="domain" description="DUF1023" evidence="3">
    <location>
        <begin position="242"/>
        <end position="412"/>
    </location>
</feature>
<proteinExistence type="predicted"/>
<feature type="chain" id="PRO_5038517248" description="DUF1023 domain-containing protein" evidence="2">
    <location>
        <begin position="22"/>
        <end position="523"/>
    </location>
</feature>
<feature type="signal peptide" evidence="2">
    <location>
        <begin position="1"/>
        <end position="21"/>
    </location>
</feature>
<evidence type="ECO:0000256" key="1">
    <source>
        <dbReference type="SAM" id="MobiDB-lite"/>
    </source>
</evidence>
<organism evidence="4 5">
    <name type="scientific">Naasia lichenicola</name>
    <dbReference type="NCBI Taxonomy" id="2565933"/>
    <lineage>
        <taxon>Bacteria</taxon>
        <taxon>Bacillati</taxon>
        <taxon>Actinomycetota</taxon>
        <taxon>Actinomycetes</taxon>
        <taxon>Micrococcales</taxon>
        <taxon>Microbacteriaceae</taxon>
        <taxon>Naasia</taxon>
    </lineage>
</organism>
<reference evidence="4 5" key="1">
    <citation type="submission" date="2019-04" db="EMBL/GenBank/DDBJ databases">
        <authorList>
            <person name="Jiang L."/>
        </authorList>
    </citation>
    <scope>NUCLEOTIDE SEQUENCE [LARGE SCALE GENOMIC DNA]</scope>
    <source>
        <strain evidence="4 5">YIM 131853</strain>
    </source>
</reference>
<gene>
    <name evidence="4" type="ORF">E6C64_06460</name>
</gene>
<keyword evidence="5" id="KW-1185">Reference proteome</keyword>
<evidence type="ECO:0000313" key="5">
    <source>
        <dbReference type="Proteomes" id="UP000309133"/>
    </source>
</evidence>
<comment type="caution">
    <text evidence="4">The sequence shown here is derived from an EMBL/GenBank/DDBJ whole genome shotgun (WGS) entry which is preliminary data.</text>
</comment>
<dbReference type="InterPro" id="IPR010427">
    <property type="entry name" value="DUF1023"/>
</dbReference>
<dbReference type="RefSeq" id="WP_136426824.1">
    <property type="nucleotide sequence ID" value="NZ_SSSM01000003.1"/>
</dbReference>
<dbReference type="Proteomes" id="UP000309133">
    <property type="component" value="Unassembled WGS sequence"/>
</dbReference>
<protein>
    <recommendedName>
        <fullName evidence="3">DUF1023 domain-containing protein</fullName>
    </recommendedName>
</protein>